<proteinExistence type="predicted"/>
<dbReference type="Pfam" id="PF00072">
    <property type="entry name" value="Response_reg"/>
    <property type="match status" value="1"/>
</dbReference>
<dbReference type="InterPro" id="IPR011006">
    <property type="entry name" value="CheY-like_superfamily"/>
</dbReference>
<dbReference type="AlphaFoldDB" id="A0A2W5AEI3"/>
<keyword evidence="2" id="KW-0963">Cytoplasm</keyword>
<dbReference type="PANTHER" id="PTHR48111">
    <property type="entry name" value="REGULATOR OF RPOS"/>
    <property type="match status" value="1"/>
</dbReference>
<evidence type="ECO:0000259" key="11">
    <source>
        <dbReference type="PROSITE" id="PS50110"/>
    </source>
</evidence>
<dbReference type="GO" id="GO:0000976">
    <property type="term" value="F:transcription cis-regulatory region binding"/>
    <property type="evidence" value="ECO:0007669"/>
    <property type="project" value="TreeGrafter"/>
</dbReference>
<dbReference type="SMART" id="SM00862">
    <property type="entry name" value="Trans_reg_C"/>
    <property type="match status" value="1"/>
</dbReference>
<dbReference type="Gene3D" id="3.40.50.2300">
    <property type="match status" value="1"/>
</dbReference>
<evidence type="ECO:0000256" key="1">
    <source>
        <dbReference type="ARBA" id="ARBA00004496"/>
    </source>
</evidence>
<evidence type="ECO:0000256" key="2">
    <source>
        <dbReference type="ARBA" id="ARBA00022490"/>
    </source>
</evidence>
<keyword evidence="3 9" id="KW-0597">Phosphoprotein</keyword>
<keyword evidence="6 10" id="KW-0238">DNA-binding</keyword>
<name>A0A2W5AEI3_9SPHN</name>
<dbReference type="GO" id="GO:0032993">
    <property type="term" value="C:protein-DNA complex"/>
    <property type="evidence" value="ECO:0007669"/>
    <property type="project" value="TreeGrafter"/>
</dbReference>
<dbReference type="InterPro" id="IPR001789">
    <property type="entry name" value="Sig_transdc_resp-reg_receiver"/>
</dbReference>
<evidence type="ECO:0000256" key="5">
    <source>
        <dbReference type="ARBA" id="ARBA00023015"/>
    </source>
</evidence>
<dbReference type="SUPFAM" id="SSF46894">
    <property type="entry name" value="C-terminal effector domain of the bipartite response regulators"/>
    <property type="match status" value="1"/>
</dbReference>
<dbReference type="EMBL" id="QFNN01000005">
    <property type="protein sequence ID" value="PZO91712.1"/>
    <property type="molecule type" value="Genomic_DNA"/>
</dbReference>
<dbReference type="Gene3D" id="6.10.250.690">
    <property type="match status" value="1"/>
</dbReference>
<evidence type="ECO:0000256" key="8">
    <source>
        <dbReference type="ARBA" id="ARBA00067337"/>
    </source>
</evidence>
<evidence type="ECO:0000256" key="7">
    <source>
        <dbReference type="ARBA" id="ARBA00023163"/>
    </source>
</evidence>
<dbReference type="InterPro" id="IPR001867">
    <property type="entry name" value="OmpR/PhoB-type_DNA-bd"/>
</dbReference>
<comment type="subcellular location">
    <subcellularLocation>
        <location evidence="1">Cytoplasm</location>
    </subcellularLocation>
</comment>
<dbReference type="InterPro" id="IPR016032">
    <property type="entry name" value="Sig_transdc_resp-reg_C-effctor"/>
</dbReference>
<dbReference type="GO" id="GO:0005829">
    <property type="term" value="C:cytosol"/>
    <property type="evidence" value="ECO:0007669"/>
    <property type="project" value="TreeGrafter"/>
</dbReference>
<dbReference type="SUPFAM" id="SSF52172">
    <property type="entry name" value="CheY-like"/>
    <property type="match status" value="1"/>
</dbReference>
<dbReference type="PANTHER" id="PTHR48111:SF4">
    <property type="entry name" value="DNA-BINDING DUAL TRANSCRIPTIONAL REGULATOR OMPR"/>
    <property type="match status" value="1"/>
</dbReference>
<dbReference type="Pfam" id="PF00486">
    <property type="entry name" value="Trans_reg_C"/>
    <property type="match status" value="1"/>
</dbReference>
<evidence type="ECO:0000256" key="10">
    <source>
        <dbReference type="PROSITE-ProRule" id="PRU01091"/>
    </source>
</evidence>
<feature type="modified residue" description="4-aspartylphosphate" evidence="9">
    <location>
        <position position="55"/>
    </location>
</feature>
<dbReference type="PROSITE" id="PS51755">
    <property type="entry name" value="OMPR_PHOB"/>
    <property type="match status" value="1"/>
</dbReference>
<comment type="caution">
    <text evidence="13">The sequence shown here is derived from an EMBL/GenBank/DDBJ whole genome shotgun (WGS) entry which is preliminary data.</text>
</comment>
<evidence type="ECO:0000313" key="13">
    <source>
        <dbReference type="EMBL" id="PZO91712.1"/>
    </source>
</evidence>
<sequence length="241" mass="26665">MDEKPHILLVDDERSIREPLAAYLTRNGFRVTQAADAAAARDRLKGYAIDLVILDIMMPGEDGLSLCRHIRETSETPVVLLTAMAEETDRIVGLEMGADDYVVKPFSPRELVARAKVILRRAGRGGAGVKQRAPDTESYAFAGWMLKAGERALVDREGVTVPLSTGEFNIMLAFVTHPRQVLSRDQLLDLAQGREANAFDRAIDNHISRLRRKIEDDPKTPTLIKTVWGGGYSLAADVTRL</sequence>
<dbReference type="Gene3D" id="1.10.10.10">
    <property type="entry name" value="Winged helix-like DNA-binding domain superfamily/Winged helix DNA-binding domain"/>
    <property type="match status" value="1"/>
</dbReference>
<dbReference type="InterPro" id="IPR039420">
    <property type="entry name" value="WalR-like"/>
</dbReference>
<evidence type="ECO:0000313" key="14">
    <source>
        <dbReference type="Proteomes" id="UP000249066"/>
    </source>
</evidence>
<feature type="domain" description="Response regulatory" evidence="11">
    <location>
        <begin position="6"/>
        <end position="119"/>
    </location>
</feature>
<feature type="DNA-binding region" description="OmpR/PhoB-type" evidence="10">
    <location>
        <begin position="136"/>
        <end position="236"/>
    </location>
</feature>
<dbReference type="InterPro" id="IPR036388">
    <property type="entry name" value="WH-like_DNA-bd_sf"/>
</dbReference>
<organism evidence="13 14">
    <name type="scientific">Sphingomonas sanxanigenens</name>
    <dbReference type="NCBI Taxonomy" id="397260"/>
    <lineage>
        <taxon>Bacteria</taxon>
        <taxon>Pseudomonadati</taxon>
        <taxon>Pseudomonadota</taxon>
        <taxon>Alphaproteobacteria</taxon>
        <taxon>Sphingomonadales</taxon>
        <taxon>Sphingomonadaceae</taxon>
        <taxon>Sphingomonas</taxon>
    </lineage>
</organism>
<keyword evidence="4" id="KW-0902">Two-component regulatory system</keyword>
<accession>A0A2W5AEI3</accession>
<evidence type="ECO:0000256" key="6">
    <source>
        <dbReference type="ARBA" id="ARBA00023125"/>
    </source>
</evidence>
<dbReference type="SMART" id="SM00448">
    <property type="entry name" value="REC"/>
    <property type="match status" value="1"/>
</dbReference>
<dbReference type="GO" id="GO:0000156">
    <property type="term" value="F:phosphorelay response regulator activity"/>
    <property type="evidence" value="ECO:0007669"/>
    <property type="project" value="TreeGrafter"/>
</dbReference>
<dbReference type="CDD" id="cd00383">
    <property type="entry name" value="trans_reg_C"/>
    <property type="match status" value="1"/>
</dbReference>
<evidence type="ECO:0000256" key="4">
    <source>
        <dbReference type="ARBA" id="ARBA00023012"/>
    </source>
</evidence>
<feature type="domain" description="OmpR/PhoB-type" evidence="12">
    <location>
        <begin position="136"/>
        <end position="236"/>
    </location>
</feature>
<dbReference type="GO" id="GO:0006355">
    <property type="term" value="P:regulation of DNA-templated transcription"/>
    <property type="evidence" value="ECO:0007669"/>
    <property type="project" value="InterPro"/>
</dbReference>
<evidence type="ECO:0000256" key="3">
    <source>
        <dbReference type="ARBA" id="ARBA00022553"/>
    </source>
</evidence>
<gene>
    <name evidence="13" type="ORF">DI623_02020</name>
</gene>
<dbReference type="FunFam" id="1.10.10.10:FF:000099">
    <property type="entry name" value="Two-component system response regulator TorR"/>
    <property type="match status" value="1"/>
</dbReference>
<evidence type="ECO:0000259" key="12">
    <source>
        <dbReference type="PROSITE" id="PS51755"/>
    </source>
</evidence>
<dbReference type="PROSITE" id="PS50110">
    <property type="entry name" value="RESPONSE_REGULATORY"/>
    <property type="match status" value="1"/>
</dbReference>
<keyword evidence="5" id="KW-0805">Transcription regulation</keyword>
<evidence type="ECO:0000256" key="9">
    <source>
        <dbReference type="PROSITE-ProRule" id="PRU00169"/>
    </source>
</evidence>
<keyword evidence="7" id="KW-0804">Transcription</keyword>
<dbReference type="FunFam" id="3.40.50.2300:FF:000001">
    <property type="entry name" value="DNA-binding response regulator PhoB"/>
    <property type="match status" value="1"/>
</dbReference>
<reference evidence="13 14" key="1">
    <citation type="submission" date="2017-08" db="EMBL/GenBank/DDBJ databases">
        <title>Infants hospitalized years apart are colonized by the same room-sourced microbial strains.</title>
        <authorList>
            <person name="Brooks B."/>
            <person name="Olm M.R."/>
            <person name="Firek B.A."/>
            <person name="Baker R."/>
            <person name="Thomas B.C."/>
            <person name="Morowitz M.J."/>
            <person name="Banfield J.F."/>
        </authorList>
    </citation>
    <scope>NUCLEOTIDE SEQUENCE [LARGE SCALE GENOMIC DNA]</scope>
    <source>
        <strain evidence="13">S2_018_000_R2_101</strain>
    </source>
</reference>
<dbReference type="Proteomes" id="UP000249066">
    <property type="component" value="Unassembled WGS sequence"/>
</dbReference>
<protein>
    <recommendedName>
        <fullName evidence="8">Regulatory protein VirG</fullName>
    </recommendedName>
</protein>